<keyword evidence="2" id="KW-0732">Signal</keyword>
<feature type="signal peptide" evidence="2">
    <location>
        <begin position="1"/>
        <end position="23"/>
    </location>
</feature>
<evidence type="ECO:0008006" key="5">
    <source>
        <dbReference type="Google" id="ProtNLM"/>
    </source>
</evidence>
<sequence length="130" mass="13483">MRSVITRTALGCLALGVALTLSSCDFPGGSKSDAKKPAATAAPSEDDNWDQAVDAEITMLGALKDIDPHLIDDQQKAIDAAAELCKEIQKPSSDSAGLGQVAVSKFAELKSGLTPQQGDRIVTAVKANCK</sequence>
<dbReference type="Proteomes" id="UP000032066">
    <property type="component" value="Unassembled WGS sequence"/>
</dbReference>
<dbReference type="EMBL" id="JXZB01000001">
    <property type="protein sequence ID" value="KIQ67077.1"/>
    <property type="molecule type" value="Genomic_DNA"/>
</dbReference>
<dbReference type="RefSeq" id="WP_043908877.1">
    <property type="nucleotide sequence ID" value="NZ_JXZB01000001.1"/>
</dbReference>
<comment type="caution">
    <text evidence="3">The sequence shown here is derived from an EMBL/GenBank/DDBJ whole genome shotgun (WGS) entry which is preliminary data.</text>
</comment>
<accession>A0A0D0Q3F1</accession>
<feature type="region of interest" description="Disordered" evidence="1">
    <location>
        <begin position="28"/>
        <end position="48"/>
    </location>
</feature>
<dbReference type="PATRIC" id="fig|2064.6.peg.1490"/>
<gene>
    <name evidence="3" type="ORF">TR51_06785</name>
</gene>
<organism evidence="3 4">
    <name type="scientific">Kitasatospora griseola</name>
    <name type="common">Streptomyces griseolosporeus</name>
    <dbReference type="NCBI Taxonomy" id="2064"/>
    <lineage>
        <taxon>Bacteria</taxon>
        <taxon>Bacillati</taxon>
        <taxon>Actinomycetota</taxon>
        <taxon>Actinomycetes</taxon>
        <taxon>Kitasatosporales</taxon>
        <taxon>Streptomycetaceae</taxon>
        <taxon>Kitasatospora</taxon>
    </lineage>
</organism>
<protein>
    <recommendedName>
        <fullName evidence="5">DUF732 domain-containing protein</fullName>
    </recommendedName>
</protein>
<evidence type="ECO:0000313" key="3">
    <source>
        <dbReference type="EMBL" id="KIQ67077.1"/>
    </source>
</evidence>
<dbReference type="AlphaFoldDB" id="A0A0D0Q3F1"/>
<keyword evidence="4" id="KW-1185">Reference proteome</keyword>
<evidence type="ECO:0000256" key="2">
    <source>
        <dbReference type="SAM" id="SignalP"/>
    </source>
</evidence>
<evidence type="ECO:0000256" key="1">
    <source>
        <dbReference type="SAM" id="MobiDB-lite"/>
    </source>
</evidence>
<name>A0A0D0Q3F1_KITGR</name>
<proteinExistence type="predicted"/>
<dbReference type="PROSITE" id="PS51257">
    <property type="entry name" value="PROKAR_LIPOPROTEIN"/>
    <property type="match status" value="1"/>
</dbReference>
<evidence type="ECO:0000313" key="4">
    <source>
        <dbReference type="Proteomes" id="UP000032066"/>
    </source>
</evidence>
<reference evidence="3 4" key="1">
    <citation type="submission" date="2015-02" db="EMBL/GenBank/DDBJ databases">
        <title>Draft genome sequence of Kitasatospora griseola MF730-N6, a bafilomycin, terpentecin and satosporin producer.</title>
        <authorList>
            <person name="Arens J.C."/>
            <person name="Haltli B."/>
            <person name="Kerr R.G."/>
        </authorList>
    </citation>
    <scope>NUCLEOTIDE SEQUENCE [LARGE SCALE GENOMIC DNA]</scope>
    <source>
        <strain evidence="3 4">MF730-N6</strain>
    </source>
</reference>
<feature type="chain" id="PRO_5038748672" description="DUF732 domain-containing protein" evidence="2">
    <location>
        <begin position="24"/>
        <end position="130"/>
    </location>
</feature>
<dbReference type="OrthoDB" id="3872892at2"/>